<dbReference type="EC" id="5.6.2.2" evidence="3"/>
<evidence type="ECO:0000313" key="9">
    <source>
        <dbReference type="Proteomes" id="UP000078560"/>
    </source>
</evidence>
<dbReference type="GO" id="GO:0005524">
    <property type="term" value="F:ATP binding"/>
    <property type="evidence" value="ECO:0007669"/>
    <property type="project" value="InterPro"/>
</dbReference>
<evidence type="ECO:0000256" key="1">
    <source>
        <dbReference type="ARBA" id="ARBA00000185"/>
    </source>
</evidence>
<organism evidence="8 9">
    <name type="scientific">Plasmodium ovale curtisi</name>
    <dbReference type="NCBI Taxonomy" id="864141"/>
    <lineage>
        <taxon>Eukaryota</taxon>
        <taxon>Sar</taxon>
        <taxon>Alveolata</taxon>
        <taxon>Apicomplexa</taxon>
        <taxon>Aconoidasida</taxon>
        <taxon>Haemosporida</taxon>
        <taxon>Plasmodiidae</taxon>
        <taxon>Plasmodium</taxon>
        <taxon>Plasmodium (Plasmodium)</taxon>
    </lineage>
</organism>
<reference evidence="9" key="1">
    <citation type="submission" date="2016-05" db="EMBL/GenBank/DDBJ databases">
        <authorList>
            <person name="Naeem Raeece"/>
        </authorList>
    </citation>
    <scope>NUCLEOTIDE SEQUENCE [LARGE SCALE GENOMIC DNA]</scope>
</reference>
<protein>
    <recommendedName>
        <fullName evidence="3">DNA topoisomerase (ATP-hydrolyzing)</fullName>
        <ecNumber evidence="3">5.6.2.2</ecNumber>
    </recommendedName>
</protein>
<comment type="catalytic activity">
    <reaction evidence="1">
        <text>ATP-dependent breakage, passage and rejoining of double-stranded DNA.</text>
        <dbReference type="EC" id="5.6.2.2"/>
    </reaction>
</comment>
<gene>
    <name evidence="8" type="ORF">POVCU2_0068200</name>
</gene>
<evidence type="ECO:0000313" key="8">
    <source>
        <dbReference type="EMBL" id="SBS91548.1"/>
    </source>
</evidence>
<feature type="region of interest" description="Disordered" evidence="7">
    <location>
        <begin position="205"/>
        <end position="240"/>
    </location>
</feature>
<keyword evidence="4" id="KW-0799">Topoisomerase</keyword>
<dbReference type="GO" id="GO:0006265">
    <property type="term" value="P:DNA topological change"/>
    <property type="evidence" value="ECO:0007669"/>
    <property type="project" value="InterPro"/>
</dbReference>
<evidence type="ECO:0000256" key="2">
    <source>
        <dbReference type="ARBA" id="ARBA00001946"/>
    </source>
</evidence>
<dbReference type="InterPro" id="IPR001241">
    <property type="entry name" value="Topo_IIA"/>
</dbReference>
<evidence type="ECO:0000256" key="4">
    <source>
        <dbReference type="ARBA" id="ARBA00023029"/>
    </source>
</evidence>
<dbReference type="AlphaFoldDB" id="A0A1A8WJV7"/>
<dbReference type="Gene3D" id="3.30.565.10">
    <property type="entry name" value="Histidine kinase-like ATPase, C-terminal domain"/>
    <property type="match status" value="1"/>
</dbReference>
<feature type="region of interest" description="Disordered" evidence="7">
    <location>
        <begin position="179"/>
        <end position="198"/>
    </location>
</feature>
<dbReference type="PANTHER" id="PTHR10169:SF38">
    <property type="entry name" value="DNA TOPOISOMERASE 2"/>
    <property type="match status" value="1"/>
</dbReference>
<dbReference type="GO" id="GO:0003918">
    <property type="term" value="F:DNA topoisomerase type II (double strand cut, ATP-hydrolyzing) activity"/>
    <property type="evidence" value="ECO:0007669"/>
    <property type="project" value="UniProtKB-EC"/>
</dbReference>
<evidence type="ECO:0000256" key="3">
    <source>
        <dbReference type="ARBA" id="ARBA00012895"/>
    </source>
</evidence>
<sequence>MTCIKIEINREQKKISVYNDGEGIPVDIHKEMNIYVPHMIFGELLTSDNYDDAEDRITGGRNGFGAKLTNIFSKEFTVQCGDNSRKREFKMTWSQNMSKFSEPHIKNYNGKDYVKVTFKPDLDKFGMTELDDDIECLLHKRVYDLAGTCNVRVYLNGSRLPVKDFKSYVDLYLRDNSHPANNPSVSKNTLNGNTDASVNKTIDNLDVSVSQDNGGATGDVTPSKTAEENGNSNFNNNKYEEEIVKIHEKQHR</sequence>
<feature type="compositionally biased region" description="Low complexity" evidence="7">
    <location>
        <begin position="228"/>
        <end position="237"/>
    </location>
</feature>
<dbReference type="GO" id="GO:0000712">
    <property type="term" value="P:resolution of meiotic recombination intermediates"/>
    <property type="evidence" value="ECO:0007669"/>
    <property type="project" value="TreeGrafter"/>
</dbReference>
<dbReference type="Proteomes" id="UP000078560">
    <property type="component" value="Unassembled WGS sequence"/>
</dbReference>
<feature type="compositionally biased region" description="Polar residues" evidence="7">
    <location>
        <begin position="205"/>
        <end position="224"/>
    </location>
</feature>
<dbReference type="GO" id="GO:0000819">
    <property type="term" value="P:sister chromatid segregation"/>
    <property type="evidence" value="ECO:0007669"/>
    <property type="project" value="TreeGrafter"/>
</dbReference>
<dbReference type="SMART" id="SM00433">
    <property type="entry name" value="TOP2c"/>
    <property type="match status" value="1"/>
</dbReference>
<keyword evidence="5" id="KW-0238">DNA-binding</keyword>
<evidence type="ECO:0000256" key="5">
    <source>
        <dbReference type="ARBA" id="ARBA00023125"/>
    </source>
</evidence>
<dbReference type="GO" id="GO:0005634">
    <property type="term" value="C:nucleus"/>
    <property type="evidence" value="ECO:0007669"/>
    <property type="project" value="TreeGrafter"/>
</dbReference>
<dbReference type="EMBL" id="FLQU01001116">
    <property type="protein sequence ID" value="SBS91548.1"/>
    <property type="molecule type" value="Genomic_DNA"/>
</dbReference>
<proteinExistence type="predicted"/>
<name>A0A1A8WJV7_PLAOA</name>
<keyword evidence="6 8" id="KW-0413">Isomerase</keyword>
<feature type="non-terminal residue" evidence="8">
    <location>
        <position position="252"/>
    </location>
</feature>
<accession>A0A1A8WJV7</accession>
<dbReference type="PRINTS" id="PR00418">
    <property type="entry name" value="TPI2FAMILY"/>
</dbReference>
<dbReference type="InterPro" id="IPR036890">
    <property type="entry name" value="HATPase_C_sf"/>
</dbReference>
<comment type="cofactor">
    <cofactor evidence="2">
        <name>Mg(2+)</name>
        <dbReference type="ChEBI" id="CHEBI:18420"/>
    </cofactor>
</comment>
<dbReference type="SUPFAM" id="SSF55874">
    <property type="entry name" value="ATPase domain of HSP90 chaperone/DNA topoisomerase II/histidine kinase"/>
    <property type="match status" value="1"/>
</dbReference>
<evidence type="ECO:0000256" key="6">
    <source>
        <dbReference type="ARBA" id="ARBA00023235"/>
    </source>
</evidence>
<dbReference type="InterPro" id="IPR050634">
    <property type="entry name" value="DNA_Topoisomerase_II"/>
</dbReference>
<evidence type="ECO:0000256" key="7">
    <source>
        <dbReference type="SAM" id="MobiDB-lite"/>
    </source>
</evidence>
<dbReference type="GO" id="GO:0003677">
    <property type="term" value="F:DNA binding"/>
    <property type="evidence" value="ECO:0007669"/>
    <property type="project" value="UniProtKB-KW"/>
</dbReference>
<dbReference type="PANTHER" id="PTHR10169">
    <property type="entry name" value="DNA TOPOISOMERASE/GYRASE"/>
    <property type="match status" value="1"/>
</dbReference>